<dbReference type="InterPro" id="IPR050331">
    <property type="entry name" value="Zinc_finger"/>
</dbReference>
<evidence type="ECO:0000256" key="2">
    <source>
        <dbReference type="SAM" id="MobiDB-lite"/>
    </source>
</evidence>
<dbReference type="PROSITE" id="PS00028">
    <property type="entry name" value="ZINC_FINGER_C2H2_1"/>
    <property type="match status" value="3"/>
</dbReference>
<dbReference type="GeneID" id="9815905"/>
<dbReference type="Proteomes" id="UP000483820">
    <property type="component" value="Chromosome II"/>
</dbReference>
<protein>
    <recommendedName>
        <fullName evidence="3">C2H2-type domain-containing protein</fullName>
    </recommendedName>
</protein>
<dbReference type="InterPro" id="IPR036236">
    <property type="entry name" value="Znf_C2H2_sf"/>
</dbReference>
<dbReference type="KEGG" id="crq:GCK72_006400"/>
<sequence length="320" mass="36950">MEINENKKNLAKRGEILVVNGLSKSSDGTINSSLEHKDDPYIGNYRNGDEELSLERGESSSFHPSDEYGAMSMGDYDDDSDDATLPKKESTRQKFRRFRHKEYQCDECDRMFTLKHNLQNHFVQYHMGCKTLHKSCPSCKCTICGKIYSAASVLAEHMMSEHGKHMDHFECSQCHEQFLTQAGLQKHMKLHLQSKKSCPYEECFGLKFKNSRELHEHVRHEHKLKELSCSVCSAVFRQLSARIKHEEGHEKDLADGGQSRCRTRERRAKCDEDLVKRELDSPSPPPLKCRKVYSPQFEAVPIRKKTTKRLTKAEILAKIK</sequence>
<evidence type="ECO:0000313" key="4">
    <source>
        <dbReference type="EMBL" id="KAF1766443.1"/>
    </source>
</evidence>
<dbReference type="Gene3D" id="3.30.160.60">
    <property type="entry name" value="Classic Zinc Finger"/>
    <property type="match status" value="2"/>
</dbReference>
<feature type="region of interest" description="Disordered" evidence="2">
    <location>
        <begin position="22"/>
        <end position="91"/>
    </location>
</feature>
<dbReference type="RefSeq" id="XP_053589804.1">
    <property type="nucleotide sequence ID" value="XM_053725610.1"/>
</dbReference>
<evidence type="ECO:0000313" key="5">
    <source>
        <dbReference type="Proteomes" id="UP000483820"/>
    </source>
</evidence>
<dbReference type="AlphaFoldDB" id="A0A6A5HJ98"/>
<organism evidence="4 5">
    <name type="scientific">Caenorhabditis remanei</name>
    <name type="common">Caenorhabditis vulgaris</name>
    <dbReference type="NCBI Taxonomy" id="31234"/>
    <lineage>
        <taxon>Eukaryota</taxon>
        <taxon>Metazoa</taxon>
        <taxon>Ecdysozoa</taxon>
        <taxon>Nematoda</taxon>
        <taxon>Chromadorea</taxon>
        <taxon>Rhabditida</taxon>
        <taxon>Rhabditina</taxon>
        <taxon>Rhabditomorpha</taxon>
        <taxon>Rhabditoidea</taxon>
        <taxon>Rhabditidae</taxon>
        <taxon>Peloderinae</taxon>
        <taxon>Caenorhabditis</taxon>
    </lineage>
</organism>
<evidence type="ECO:0000259" key="3">
    <source>
        <dbReference type="PROSITE" id="PS50157"/>
    </source>
</evidence>
<keyword evidence="1" id="KW-0479">Metal-binding</keyword>
<comment type="caution">
    <text evidence="4">The sequence shown here is derived from an EMBL/GenBank/DDBJ whole genome shotgun (WGS) entry which is preliminary data.</text>
</comment>
<dbReference type="CTD" id="9815905"/>
<dbReference type="GO" id="GO:0008270">
    <property type="term" value="F:zinc ion binding"/>
    <property type="evidence" value="ECO:0007669"/>
    <property type="project" value="UniProtKB-KW"/>
</dbReference>
<dbReference type="SMART" id="SM00355">
    <property type="entry name" value="ZnF_C2H2"/>
    <property type="match status" value="5"/>
</dbReference>
<dbReference type="EMBL" id="WUAV01000002">
    <property type="protein sequence ID" value="KAF1766443.1"/>
    <property type="molecule type" value="Genomic_DNA"/>
</dbReference>
<feature type="domain" description="C2H2-type" evidence="3">
    <location>
        <begin position="169"/>
        <end position="196"/>
    </location>
</feature>
<accession>A0A6A5HJ98</accession>
<keyword evidence="1" id="KW-0862">Zinc</keyword>
<dbReference type="PANTHER" id="PTHR16515">
    <property type="entry name" value="PR DOMAIN ZINC FINGER PROTEIN"/>
    <property type="match status" value="1"/>
</dbReference>
<proteinExistence type="predicted"/>
<evidence type="ECO:0000256" key="1">
    <source>
        <dbReference type="PROSITE-ProRule" id="PRU00042"/>
    </source>
</evidence>
<keyword evidence="1" id="KW-0863">Zinc-finger</keyword>
<dbReference type="PANTHER" id="PTHR16515:SF54">
    <property type="entry name" value="GROWTH FACTOR-INDEPENDENT 1B TRANSCRIPTION REPRESSOR"/>
    <property type="match status" value="1"/>
</dbReference>
<dbReference type="Pfam" id="PF00096">
    <property type="entry name" value="zf-C2H2"/>
    <property type="match status" value="2"/>
</dbReference>
<dbReference type="SUPFAM" id="SSF57667">
    <property type="entry name" value="beta-beta-alpha zinc fingers"/>
    <property type="match status" value="2"/>
</dbReference>
<dbReference type="GO" id="GO:0005634">
    <property type="term" value="C:nucleus"/>
    <property type="evidence" value="ECO:0007669"/>
    <property type="project" value="TreeGrafter"/>
</dbReference>
<gene>
    <name evidence="4" type="ORF">GCK72_006400</name>
</gene>
<feature type="domain" description="C2H2-type" evidence="3">
    <location>
        <begin position="103"/>
        <end position="131"/>
    </location>
</feature>
<dbReference type="PROSITE" id="PS50157">
    <property type="entry name" value="ZINC_FINGER_C2H2_2"/>
    <property type="match status" value="3"/>
</dbReference>
<name>A0A6A5HJ98_CAERE</name>
<feature type="compositionally biased region" description="Basic and acidic residues" evidence="2">
    <location>
        <begin position="47"/>
        <end position="58"/>
    </location>
</feature>
<feature type="compositionally biased region" description="Polar residues" evidence="2">
    <location>
        <begin position="22"/>
        <end position="33"/>
    </location>
</feature>
<dbReference type="Pfam" id="PF13912">
    <property type="entry name" value="zf-C2H2_6"/>
    <property type="match status" value="1"/>
</dbReference>
<dbReference type="InterPro" id="IPR013087">
    <property type="entry name" value="Znf_C2H2_type"/>
</dbReference>
<feature type="domain" description="C2H2-type" evidence="3">
    <location>
        <begin position="139"/>
        <end position="167"/>
    </location>
</feature>
<dbReference type="GO" id="GO:0010468">
    <property type="term" value="P:regulation of gene expression"/>
    <property type="evidence" value="ECO:0007669"/>
    <property type="project" value="TreeGrafter"/>
</dbReference>
<reference evidence="4 5" key="1">
    <citation type="submission" date="2019-12" db="EMBL/GenBank/DDBJ databases">
        <title>Chromosome-level assembly of the Caenorhabditis remanei genome.</title>
        <authorList>
            <person name="Teterina A.A."/>
            <person name="Willis J.H."/>
            <person name="Phillips P.C."/>
        </authorList>
    </citation>
    <scope>NUCLEOTIDE SEQUENCE [LARGE SCALE GENOMIC DNA]</scope>
    <source>
        <strain evidence="4 5">PX506</strain>
        <tissue evidence="4">Whole organism</tissue>
    </source>
</reference>